<dbReference type="EMBL" id="JH000326">
    <property type="protein sequence ID" value="EGW06048.1"/>
    <property type="molecule type" value="Genomic_DNA"/>
</dbReference>
<gene>
    <name evidence="1" type="ORF">I79_009289</name>
</gene>
<sequence length="51" mass="5521">MMSSEVTGSAVSCILELQERCTLGTMLDPAYKNHQHGLGACHSLETEVKTL</sequence>
<reference evidence="2" key="1">
    <citation type="journal article" date="2011" name="Nat. Biotechnol.">
        <title>The genomic sequence of the Chinese hamster ovary (CHO)-K1 cell line.</title>
        <authorList>
            <person name="Xu X."/>
            <person name="Nagarajan H."/>
            <person name="Lewis N.E."/>
            <person name="Pan S."/>
            <person name="Cai Z."/>
            <person name="Liu X."/>
            <person name="Chen W."/>
            <person name="Xie M."/>
            <person name="Wang W."/>
            <person name="Hammond S."/>
            <person name="Andersen M.R."/>
            <person name="Neff N."/>
            <person name="Passarelli B."/>
            <person name="Koh W."/>
            <person name="Fan H.C."/>
            <person name="Wang J."/>
            <person name="Gui Y."/>
            <person name="Lee K.H."/>
            <person name="Betenbaugh M.J."/>
            <person name="Quake S.R."/>
            <person name="Famili I."/>
            <person name="Palsson B.O."/>
            <person name="Wang J."/>
        </authorList>
    </citation>
    <scope>NUCLEOTIDE SEQUENCE [LARGE SCALE GENOMIC DNA]</scope>
    <source>
        <strain evidence="2">CHO K1 cell line</strain>
    </source>
</reference>
<dbReference type="InParanoid" id="G3HFD3"/>
<protein>
    <submittedName>
        <fullName evidence="1">Uncharacterized protein</fullName>
    </submittedName>
</protein>
<accession>G3HFD3</accession>
<evidence type="ECO:0000313" key="2">
    <source>
        <dbReference type="Proteomes" id="UP000001075"/>
    </source>
</evidence>
<evidence type="ECO:0000313" key="1">
    <source>
        <dbReference type="EMBL" id="EGW06048.1"/>
    </source>
</evidence>
<proteinExistence type="predicted"/>
<name>G3HFD3_CRIGR</name>
<dbReference type="AlphaFoldDB" id="G3HFD3"/>
<organism evidence="1 2">
    <name type="scientific">Cricetulus griseus</name>
    <name type="common">Chinese hamster</name>
    <name type="synonym">Cricetulus barabensis griseus</name>
    <dbReference type="NCBI Taxonomy" id="10029"/>
    <lineage>
        <taxon>Eukaryota</taxon>
        <taxon>Metazoa</taxon>
        <taxon>Chordata</taxon>
        <taxon>Craniata</taxon>
        <taxon>Vertebrata</taxon>
        <taxon>Euteleostomi</taxon>
        <taxon>Mammalia</taxon>
        <taxon>Eutheria</taxon>
        <taxon>Euarchontoglires</taxon>
        <taxon>Glires</taxon>
        <taxon>Rodentia</taxon>
        <taxon>Myomorpha</taxon>
        <taxon>Muroidea</taxon>
        <taxon>Cricetidae</taxon>
        <taxon>Cricetinae</taxon>
        <taxon>Cricetulus</taxon>
    </lineage>
</organism>
<dbReference type="Proteomes" id="UP000001075">
    <property type="component" value="Unassembled WGS sequence"/>
</dbReference>